<evidence type="ECO:0000256" key="2">
    <source>
        <dbReference type="ARBA" id="ARBA00009773"/>
    </source>
</evidence>
<dbReference type="Proteomes" id="UP000050961">
    <property type="component" value="Unassembled WGS sequence"/>
</dbReference>
<keyword evidence="3 6" id="KW-0812">Transmembrane</keyword>
<dbReference type="eggNOG" id="COG0628">
    <property type="taxonomic scope" value="Bacteria"/>
</dbReference>
<evidence type="ECO:0000256" key="6">
    <source>
        <dbReference type="SAM" id="Phobius"/>
    </source>
</evidence>
<protein>
    <recommendedName>
        <fullName evidence="9">Permease</fullName>
    </recommendedName>
</protein>
<dbReference type="STRING" id="1423806.FD15_GL000566"/>
<evidence type="ECO:0008006" key="9">
    <source>
        <dbReference type="Google" id="ProtNLM"/>
    </source>
</evidence>
<dbReference type="EMBL" id="AYZF01000008">
    <property type="protein sequence ID" value="KRN07003.1"/>
    <property type="molecule type" value="Genomic_DNA"/>
</dbReference>
<feature type="transmembrane region" description="Helical" evidence="6">
    <location>
        <begin position="318"/>
        <end position="336"/>
    </location>
</feature>
<comment type="subcellular location">
    <subcellularLocation>
        <location evidence="1">Membrane</location>
        <topology evidence="1">Multi-pass membrane protein</topology>
    </subcellularLocation>
</comment>
<feature type="transmembrane region" description="Helical" evidence="6">
    <location>
        <begin position="235"/>
        <end position="260"/>
    </location>
</feature>
<dbReference type="GO" id="GO:0016020">
    <property type="term" value="C:membrane"/>
    <property type="evidence" value="ECO:0007669"/>
    <property type="project" value="UniProtKB-SubCell"/>
</dbReference>
<evidence type="ECO:0000313" key="8">
    <source>
        <dbReference type="Proteomes" id="UP000050961"/>
    </source>
</evidence>
<comment type="similarity">
    <text evidence="2">Belongs to the autoinducer-2 exporter (AI-2E) (TC 2.A.86) family.</text>
</comment>
<evidence type="ECO:0000313" key="7">
    <source>
        <dbReference type="EMBL" id="KRN07003.1"/>
    </source>
</evidence>
<dbReference type="PATRIC" id="fig|1423806.3.peg.577"/>
<keyword evidence="5 6" id="KW-0472">Membrane</keyword>
<dbReference type="PANTHER" id="PTHR21716">
    <property type="entry name" value="TRANSMEMBRANE PROTEIN"/>
    <property type="match status" value="1"/>
</dbReference>
<evidence type="ECO:0000256" key="4">
    <source>
        <dbReference type="ARBA" id="ARBA00022989"/>
    </source>
</evidence>
<keyword evidence="4 6" id="KW-1133">Transmembrane helix</keyword>
<gene>
    <name evidence="7" type="ORF">FD15_GL000566</name>
</gene>
<evidence type="ECO:0000256" key="5">
    <source>
        <dbReference type="ARBA" id="ARBA00023136"/>
    </source>
</evidence>
<evidence type="ECO:0000256" key="3">
    <source>
        <dbReference type="ARBA" id="ARBA00022692"/>
    </source>
</evidence>
<keyword evidence="8" id="KW-1185">Reference proteome</keyword>
<proteinExistence type="inferred from homology"/>
<feature type="transmembrane region" description="Helical" evidence="6">
    <location>
        <begin position="266"/>
        <end position="284"/>
    </location>
</feature>
<dbReference type="Pfam" id="PF01594">
    <property type="entry name" value="AI-2E_transport"/>
    <property type="match status" value="1"/>
</dbReference>
<dbReference type="InterPro" id="IPR002549">
    <property type="entry name" value="AI-2E-like"/>
</dbReference>
<reference evidence="7 8" key="1">
    <citation type="journal article" date="2015" name="Genome Announc.">
        <title>Expanding the biotechnology potential of lactobacilli through comparative genomics of 213 strains and associated genera.</title>
        <authorList>
            <person name="Sun Z."/>
            <person name="Harris H.M."/>
            <person name="McCann A."/>
            <person name="Guo C."/>
            <person name="Argimon S."/>
            <person name="Zhang W."/>
            <person name="Yang X."/>
            <person name="Jeffery I.B."/>
            <person name="Cooney J.C."/>
            <person name="Kagawa T.F."/>
            <person name="Liu W."/>
            <person name="Song Y."/>
            <person name="Salvetti E."/>
            <person name="Wrobel A."/>
            <person name="Rasinkangas P."/>
            <person name="Parkhill J."/>
            <person name="Rea M.C."/>
            <person name="O'Sullivan O."/>
            <person name="Ritari J."/>
            <person name="Douillard F.P."/>
            <person name="Paul Ross R."/>
            <person name="Yang R."/>
            <person name="Briner A.E."/>
            <person name="Felis G.E."/>
            <person name="de Vos W.M."/>
            <person name="Barrangou R."/>
            <person name="Klaenhammer T.R."/>
            <person name="Caufield P.W."/>
            <person name="Cui Y."/>
            <person name="Zhang H."/>
            <person name="O'Toole P.W."/>
        </authorList>
    </citation>
    <scope>NUCLEOTIDE SEQUENCE [LARGE SCALE GENOMIC DNA]</scope>
    <source>
        <strain evidence="7 8">DSM 21376</strain>
    </source>
</reference>
<evidence type="ECO:0000256" key="1">
    <source>
        <dbReference type="ARBA" id="ARBA00004141"/>
    </source>
</evidence>
<feature type="transmembrane region" description="Helical" evidence="6">
    <location>
        <begin position="141"/>
        <end position="164"/>
    </location>
</feature>
<accession>A0A0R2DVA7</accession>
<feature type="transmembrane region" description="Helical" evidence="6">
    <location>
        <begin position="198"/>
        <end position="223"/>
    </location>
</feature>
<feature type="transmembrane region" description="Helical" evidence="6">
    <location>
        <begin position="20"/>
        <end position="49"/>
    </location>
</feature>
<comment type="caution">
    <text evidence="7">The sequence shown here is derived from an EMBL/GenBank/DDBJ whole genome shotgun (WGS) entry which is preliminary data.</text>
</comment>
<sequence length="357" mass="41058">MLLGVWEKFLANVKLRRTVVLLVIILVLYLMKSMMSLILLTFIFTFLVLSLNKTIRRHVKIPSRLIIIAVYLLIISLLYFAVTIYLPKLFTQTEAMAKYVINFYQNPDTDTNAVMRYVNDYISNSEITAQMKNGVTLIFKYLTSVGSMGFTFVVSLMLSFFFTLEKKEMYHFSRSFLKGPFAWFFQDIYFFAEKFVNTFGIVLETQFIIALVNTTLTTICLAVMNMPQLFSLSLLIFLMSLIPVAGVIISAIPMSFIGYSVGGTNYVIYIIIMLLVIHSIESYVLNPKLMSNKTELPIFYTFAVLFVSEHFLGMWGLIVGIPIFTFVLDIIGVKPIRSKKRKLKLKKDRNLREDGKN</sequence>
<dbReference type="AlphaFoldDB" id="A0A0R2DVA7"/>
<dbReference type="GO" id="GO:0055085">
    <property type="term" value="P:transmembrane transport"/>
    <property type="evidence" value="ECO:0007669"/>
    <property type="project" value="TreeGrafter"/>
</dbReference>
<organism evidence="7 8">
    <name type="scientific">Liquorilactobacillus sucicola DSM 21376 = JCM 15457</name>
    <dbReference type="NCBI Taxonomy" id="1423806"/>
    <lineage>
        <taxon>Bacteria</taxon>
        <taxon>Bacillati</taxon>
        <taxon>Bacillota</taxon>
        <taxon>Bacilli</taxon>
        <taxon>Lactobacillales</taxon>
        <taxon>Lactobacillaceae</taxon>
        <taxon>Liquorilactobacillus</taxon>
    </lineage>
</organism>
<name>A0A0R2DVA7_9LACO</name>
<dbReference type="PANTHER" id="PTHR21716:SF62">
    <property type="entry name" value="TRANSPORT PROTEIN YDBI-RELATED"/>
    <property type="match status" value="1"/>
</dbReference>
<feature type="transmembrane region" description="Helical" evidence="6">
    <location>
        <begin position="61"/>
        <end position="86"/>
    </location>
</feature>